<keyword evidence="2 9" id="KW-0963">Cytoplasm</keyword>
<dbReference type="KEGG" id="vgo:GJW-30_1_01165"/>
<dbReference type="Pfam" id="PF00589">
    <property type="entry name" value="Phage_integrase"/>
    <property type="match status" value="1"/>
</dbReference>
<dbReference type="PROSITE" id="PS51898">
    <property type="entry name" value="TYR_RECOMBINASE"/>
    <property type="match status" value="1"/>
</dbReference>
<dbReference type="RefSeq" id="WP_096352866.1">
    <property type="nucleotide sequence ID" value="NZ_AP014946.1"/>
</dbReference>
<feature type="active site" evidence="9">
    <location>
        <position position="267"/>
    </location>
</feature>
<dbReference type="EMBL" id="AP014946">
    <property type="protein sequence ID" value="BAT58638.1"/>
    <property type="molecule type" value="Genomic_DNA"/>
</dbReference>
<dbReference type="GO" id="GO:0003677">
    <property type="term" value="F:DNA binding"/>
    <property type="evidence" value="ECO:0007669"/>
    <property type="project" value="UniProtKB-UniRule"/>
</dbReference>
<gene>
    <name evidence="9 12" type="primary">xerC</name>
    <name evidence="12" type="ORF">GJW-30_1_01165</name>
</gene>
<evidence type="ECO:0000256" key="8">
    <source>
        <dbReference type="ARBA" id="ARBA00023306"/>
    </source>
</evidence>
<feature type="active site" description="O-(3'-phospho-DNA)-tyrosine intermediate" evidence="9">
    <location>
        <position position="299"/>
    </location>
</feature>
<evidence type="ECO:0000256" key="5">
    <source>
        <dbReference type="ARBA" id="ARBA00022908"/>
    </source>
</evidence>
<dbReference type="InterPro" id="IPR010998">
    <property type="entry name" value="Integrase_recombinase_N"/>
</dbReference>
<sequence>MTDTLPDLPFAATDTTRELVGWLSELEHERRMSPKTVEAYRRDALQFLSFLAEHVGGSVSLGILEKIKPADVRAFMASRRSEGIGSRSLMRSLAGTRSFARYLEKSGKGKVGALAAVRAPKIGKTLPKPLAAGAAKQLADVDIRAGETREPWVLARDAAVMALLYGAGLRISEALSIRRSEFPTPGKGDAITVIGKGNKPRMTPVLSQVVDLVAEYAALCPYPLGPNELLFRGARGGPLSPRIIQLTMERLRGALGLPDSATPHALRHSFATHLLSRGGDLRSIQELLGHASLSTTQIYTEIDSDHLLKIYESAHPRA</sequence>
<dbReference type="HAMAP" id="MF_01808">
    <property type="entry name" value="Recomb_XerC_XerD"/>
    <property type="match status" value="1"/>
</dbReference>
<keyword evidence="4 9" id="KW-0159">Chromosome partition</keyword>
<keyword evidence="13" id="KW-1185">Reference proteome</keyword>
<dbReference type="GO" id="GO:0051301">
    <property type="term" value="P:cell division"/>
    <property type="evidence" value="ECO:0007669"/>
    <property type="project" value="UniProtKB-KW"/>
</dbReference>
<keyword evidence="3 9" id="KW-0132">Cell division</keyword>
<dbReference type="InterPro" id="IPR023009">
    <property type="entry name" value="Tyrosine_recombinase_XerC/XerD"/>
</dbReference>
<dbReference type="InterPro" id="IPR004107">
    <property type="entry name" value="Integrase_SAM-like_N"/>
</dbReference>
<evidence type="ECO:0000256" key="7">
    <source>
        <dbReference type="ARBA" id="ARBA00023172"/>
    </source>
</evidence>
<keyword evidence="5 9" id="KW-0229">DNA integration</keyword>
<dbReference type="Gene3D" id="1.10.443.10">
    <property type="entry name" value="Intergrase catalytic core"/>
    <property type="match status" value="1"/>
</dbReference>
<reference evidence="12 13" key="1">
    <citation type="submission" date="2015-08" db="EMBL/GenBank/DDBJ databases">
        <title>Investigation of the bacterial diversity of lava forest soil.</title>
        <authorList>
            <person name="Lee J.S."/>
        </authorList>
    </citation>
    <scope>NUCLEOTIDE SEQUENCE [LARGE SCALE GENOMIC DNA]</scope>
    <source>
        <strain evidence="12 13">GJW-30</strain>
    </source>
</reference>
<evidence type="ECO:0000259" key="11">
    <source>
        <dbReference type="PROSITE" id="PS51900"/>
    </source>
</evidence>
<dbReference type="Gene3D" id="1.10.150.130">
    <property type="match status" value="1"/>
</dbReference>
<dbReference type="PANTHER" id="PTHR30349">
    <property type="entry name" value="PHAGE INTEGRASE-RELATED"/>
    <property type="match status" value="1"/>
</dbReference>
<organism evidence="12 13">
    <name type="scientific">Variibacter gotjawalensis</name>
    <dbReference type="NCBI Taxonomy" id="1333996"/>
    <lineage>
        <taxon>Bacteria</taxon>
        <taxon>Pseudomonadati</taxon>
        <taxon>Pseudomonadota</taxon>
        <taxon>Alphaproteobacteria</taxon>
        <taxon>Hyphomicrobiales</taxon>
        <taxon>Nitrobacteraceae</taxon>
        <taxon>Variibacter</taxon>
    </lineage>
</organism>
<dbReference type="OrthoDB" id="9801717at2"/>
<evidence type="ECO:0000256" key="6">
    <source>
        <dbReference type="ARBA" id="ARBA00023125"/>
    </source>
</evidence>
<accession>A0A0S3PS36</accession>
<dbReference type="SUPFAM" id="SSF47823">
    <property type="entry name" value="lambda integrase-like, N-terminal domain"/>
    <property type="match status" value="1"/>
</dbReference>
<evidence type="ECO:0000256" key="9">
    <source>
        <dbReference type="HAMAP-Rule" id="MF_01808"/>
    </source>
</evidence>
<protein>
    <recommendedName>
        <fullName evidence="9">Tyrosine recombinase XerC</fullName>
    </recommendedName>
</protein>
<keyword evidence="6 9" id="KW-0238">DNA-binding</keyword>
<feature type="domain" description="Core-binding (CB)" evidence="11">
    <location>
        <begin position="13"/>
        <end position="104"/>
    </location>
</feature>
<feature type="active site" evidence="9">
    <location>
        <position position="264"/>
    </location>
</feature>
<evidence type="ECO:0000313" key="13">
    <source>
        <dbReference type="Proteomes" id="UP000236884"/>
    </source>
</evidence>
<dbReference type="GO" id="GO:0007059">
    <property type="term" value="P:chromosome segregation"/>
    <property type="evidence" value="ECO:0007669"/>
    <property type="project" value="UniProtKB-UniRule"/>
</dbReference>
<evidence type="ECO:0000259" key="10">
    <source>
        <dbReference type="PROSITE" id="PS51898"/>
    </source>
</evidence>
<dbReference type="InterPro" id="IPR050090">
    <property type="entry name" value="Tyrosine_recombinase_XerCD"/>
</dbReference>
<dbReference type="GO" id="GO:0009037">
    <property type="term" value="F:tyrosine-based site-specific recombinase activity"/>
    <property type="evidence" value="ECO:0007669"/>
    <property type="project" value="UniProtKB-UniRule"/>
</dbReference>
<keyword evidence="7 9" id="KW-0233">DNA recombination</keyword>
<name>A0A0S3PS36_9BRAD</name>
<comment type="function">
    <text evidence="9">Site-specific tyrosine recombinase, which acts by catalyzing the cutting and rejoining of the recombining DNA molecules. The XerC-XerD complex is essential to convert dimers of the bacterial chromosome into monomers to permit their segregation at cell division. It also contributes to the segregational stability of plasmids.</text>
</comment>
<evidence type="ECO:0000256" key="3">
    <source>
        <dbReference type="ARBA" id="ARBA00022618"/>
    </source>
</evidence>
<dbReference type="InterPro" id="IPR013762">
    <property type="entry name" value="Integrase-like_cat_sf"/>
</dbReference>
<keyword evidence="8 9" id="KW-0131">Cell cycle</keyword>
<evidence type="ECO:0000313" key="12">
    <source>
        <dbReference type="EMBL" id="BAT58638.1"/>
    </source>
</evidence>
<proteinExistence type="inferred from homology"/>
<dbReference type="Pfam" id="PF02899">
    <property type="entry name" value="Phage_int_SAM_1"/>
    <property type="match status" value="1"/>
</dbReference>
<dbReference type="Proteomes" id="UP000236884">
    <property type="component" value="Chromosome"/>
</dbReference>
<evidence type="ECO:0000256" key="4">
    <source>
        <dbReference type="ARBA" id="ARBA00022829"/>
    </source>
</evidence>
<feature type="domain" description="Tyr recombinase" evidence="10">
    <location>
        <begin position="125"/>
        <end position="312"/>
    </location>
</feature>
<comment type="similarity">
    <text evidence="9">Belongs to the 'phage' integrase family. XerC subfamily.</text>
</comment>
<dbReference type="AlphaFoldDB" id="A0A0S3PS36"/>
<dbReference type="InterPro" id="IPR002104">
    <property type="entry name" value="Integrase_catalytic"/>
</dbReference>
<evidence type="ECO:0000256" key="2">
    <source>
        <dbReference type="ARBA" id="ARBA00022490"/>
    </source>
</evidence>
<dbReference type="InterPro" id="IPR044068">
    <property type="entry name" value="CB"/>
</dbReference>
<dbReference type="GO" id="GO:0005737">
    <property type="term" value="C:cytoplasm"/>
    <property type="evidence" value="ECO:0007669"/>
    <property type="project" value="UniProtKB-SubCell"/>
</dbReference>
<feature type="active site" evidence="9">
    <location>
        <position position="170"/>
    </location>
</feature>
<evidence type="ECO:0000256" key="1">
    <source>
        <dbReference type="ARBA" id="ARBA00004496"/>
    </source>
</evidence>
<comment type="subunit">
    <text evidence="9">Forms a cyclic heterotetrameric complex composed of two molecules of XerC and two molecules of XerD.</text>
</comment>
<dbReference type="PROSITE" id="PS51900">
    <property type="entry name" value="CB"/>
    <property type="match status" value="1"/>
</dbReference>
<dbReference type="PANTHER" id="PTHR30349:SF90">
    <property type="entry name" value="TYROSINE RECOMBINASE XERD"/>
    <property type="match status" value="1"/>
</dbReference>
<dbReference type="SUPFAM" id="SSF56349">
    <property type="entry name" value="DNA breaking-rejoining enzymes"/>
    <property type="match status" value="1"/>
</dbReference>
<comment type="subcellular location">
    <subcellularLocation>
        <location evidence="1 9">Cytoplasm</location>
    </subcellularLocation>
</comment>
<feature type="active site" evidence="9">
    <location>
        <position position="290"/>
    </location>
</feature>
<feature type="active site" evidence="9">
    <location>
        <position position="196"/>
    </location>
</feature>
<dbReference type="GO" id="GO:0006313">
    <property type="term" value="P:DNA transposition"/>
    <property type="evidence" value="ECO:0007669"/>
    <property type="project" value="UniProtKB-UniRule"/>
</dbReference>
<dbReference type="InterPro" id="IPR011010">
    <property type="entry name" value="DNA_brk_join_enz"/>
</dbReference>